<dbReference type="EMBL" id="CALLCH030000017">
    <property type="protein sequence ID" value="CAI4218316.1"/>
    <property type="molecule type" value="Genomic_DNA"/>
</dbReference>
<protein>
    <submittedName>
        <fullName evidence="2">Uncharacterized protein</fullName>
    </submittedName>
</protein>
<evidence type="ECO:0000313" key="2">
    <source>
        <dbReference type="EMBL" id="CAI4218316.1"/>
    </source>
</evidence>
<dbReference type="AlphaFoldDB" id="A0A9P1H9B0"/>
<feature type="compositionally biased region" description="Basic and acidic residues" evidence="1">
    <location>
        <begin position="132"/>
        <end position="143"/>
    </location>
</feature>
<keyword evidence="3" id="KW-1185">Reference proteome</keyword>
<feature type="region of interest" description="Disordered" evidence="1">
    <location>
        <begin position="123"/>
        <end position="161"/>
    </location>
</feature>
<dbReference type="Proteomes" id="UP000838763">
    <property type="component" value="Unassembled WGS sequence"/>
</dbReference>
<name>A0A9P1H9B0_9PEZI</name>
<evidence type="ECO:0000313" key="3">
    <source>
        <dbReference type="Proteomes" id="UP000838763"/>
    </source>
</evidence>
<organism evidence="2 3">
    <name type="scientific">Parascedosporium putredinis</name>
    <dbReference type="NCBI Taxonomy" id="1442378"/>
    <lineage>
        <taxon>Eukaryota</taxon>
        <taxon>Fungi</taxon>
        <taxon>Dikarya</taxon>
        <taxon>Ascomycota</taxon>
        <taxon>Pezizomycotina</taxon>
        <taxon>Sordariomycetes</taxon>
        <taxon>Hypocreomycetidae</taxon>
        <taxon>Microascales</taxon>
        <taxon>Microascaceae</taxon>
        <taxon>Parascedosporium</taxon>
    </lineage>
</organism>
<feature type="compositionally biased region" description="Polar residues" evidence="1">
    <location>
        <begin position="149"/>
        <end position="161"/>
    </location>
</feature>
<comment type="caution">
    <text evidence="2">The sequence shown here is derived from an EMBL/GenBank/DDBJ whole genome shotgun (WGS) entry which is preliminary data.</text>
</comment>
<dbReference type="InterPro" id="IPR012677">
    <property type="entry name" value="Nucleotide-bd_a/b_plait_sf"/>
</dbReference>
<sequence>MPEEYEIFDARFSAAQAAENELRGYSFARYRSQDACPHTGDESDGRAYYTPIKQGGADECIETAPMMQVRLVGFEVRSPTPPPRKSAARIGSFAWQLSKPSIEGGCGLPKLLQSQIPTVGYSQGLVGQRGVPSRDGELEDQQRRGAQNEADQTTAETPSTPLKSVGQLATVSPFYSGPTHSSVAALQTQFSRGTGSLAYQGVQDHQSQSTQTGASKELRALLNNLNRDSSLSMVLDAQYFPFTETAAQNIGDGPHESGVVKITNIPFETAHNEIDAFLGQNSRYLSHLMESIHIVMCRVTGKTLDAFVELRSTNDAVRVVERHMRCCASGRPSRLGDRLVDISMSNQKELMKALFPKANGVEWTDDEPIISKEGMLSFRGFVTEEELTMLVKHVENPHRCPFSRDCPERPFESIISMLQKFPWGQTHHIRNGERYKIFRTTFKLIELLQTKIQRRTHDARLTSRLLRRLVVTSMTCRGFTRQRAEDIGQQTDDYWGYFWLEVGVIPPEELEKLTLFQLAEREFQAIEKILRRAAGKLSYTVQK</sequence>
<reference evidence="2" key="1">
    <citation type="submission" date="2022-11" db="EMBL/GenBank/DDBJ databases">
        <authorList>
            <person name="Scott C."/>
            <person name="Bruce N."/>
        </authorList>
    </citation>
    <scope>NUCLEOTIDE SEQUENCE</scope>
</reference>
<dbReference type="InterPro" id="IPR035979">
    <property type="entry name" value="RBD_domain_sf"/>
</dbReference>
<dbReference type="OrthoDB" id="336240at2759"/>
<proteinExistence type="predicted"/>
<dbReference type="GO" id="GO:0003676">
    <property type="term" value="F:nucleic acid binding"/>
    <property type="evidence" value="ECO:0007669"/>
    <property type="project" value="InterPro"/>
</dbReference>
<evidence type="ECO:0000256" key="1">
    <source>
        <dbReference type="SAM" id="MobiDB-lite"/>
    </source>
</evidence>
<dbReference type="Gene3D" id="3.30.70.330">
    <property type="match status" value="1"/>
</dbReference>
<dbReference type="SUPFAM" id="SSF54928">
    <property type="entry name" value="RNA-binding domain, RBD"/>
    <property type="match status" value="1"/>
</dbReference>
<gene>
    <name evidence="2" type="ORF">PPNO1_LOCUS7906</name>
</gene>
<accession>A0A9P1H9B0</accession>